<accession>A0A7R9A264</accession>
<sequence>MQLPAGGTCSSPTSCVTHSSCEESSDGSKCTCLDGFVPDDITGLCKQAAKEKCSSSKSCVTHSLCTGNDEDKTCSCFGGFVADDATGLCKMPSGGKCSSSALCVTHSICSENDGESKCSCFDDFVADDATGLCKVGFGEERGTWSAGIIFAVLLAIFLGGFGVGFVIHACIYRPDQILGAKRKLGIGRTSSQGIDVFKRFMYDAFALIKDSKRHTNLDMVDGEEWMLQNLGAQSDSEDSEKDTEDESSSTDWIWLNYSQSDMTIH</sequence>
<dbReference type="SUPFAM" id="SSF57184">
    <property type="entry name" value="Growth factor receptor domain"/>
    <property type="match status" value="1"/>
</dbReference>
<dbReference type="EMBL" id="CAJPEV010000415">
    <property type="protein sequence ID" value="CAG0885039.1"/>
    <property type="molecule type" value="Genomic_DNA"/>
</dbReference>
<gene>
    <name evidence="2" type="ORF">DSTB1V02_LOCUS3279</name>
</gene>
<reference evidence="2" key="1">
    <citation type="submission" date="2020-11" db="EMBL/GenBank/DDBJ databases">
        <authorList>
            <person name="Tran Van P."/>
        </authorList>
    </citation>
    <scope>NUCLEOTIDE SEQUENCE</scope>
</reference>
<dbReference type="Proteomes" id="UP000677054">
    <property type="component" value="Unassembled WGS sequence"/>
</dbReference>
<keyword evidence="1" id="KW-0472">Membrane</keyword>
<evidence type="ECO:0000313" key="3">
    <source>
        <dbReference type="Proteomes" id="UP000677054"/>
    </source>
</evidence>
<keyword evidence="1" id="KW-0812">Transmembrane</keyword>
<dbReference type="EMBL" id="LR899932">
    <property type="protein sequence ID" value="CAD7243355.1"/>
    <property type="molecule type" value="Genomic_DNA"/>
</dbReference>
<organism evidence="2">
    <name type="scientific">Darwinula stevensoni</name>
    <dbReference type="NCBI Taxonomy" id="69355"/>
    <lineage>
        <taxon>Eukaryota</taxon>
        <taxon>Metazoa</taxon>
        <taxon>Ecdysozoa</taxon>
        <taxon>Arthropoda</taxon>
        <taxon>Crustacea</taxon>
        <taxon>Oligostraca</taxon>
        <taxon>Ostracoda</taxon>
        <taxon>Podocopa</taxon>
        <taxon>Podocopida</taxon>
        <taxon>Darwinulocopina</taxon>
        <taxon>Darwinuloidea</taxon>
        <taxon>Darwinulidae</taxon>
        <taxon>Darwinula</taxon>
    </lineage>
</organism>
<evidence type="ECO:0000256" key="1">
    <source>
        <dbReference type="SAM" id="Phobius"/>
    </source>
</evidence>
<dbReference type="InterPro" id="IPR009030">
    <property type="entry name" value="Growth_fac_rcpt_cys_sf"/>
</dbReference>
<protein>
    <submittedName>
        <fullName evidence="2">Uncharacterized protein</fullName>
    </submittedName>
</protein>
<dbReference type="Gene3D" id="2.90.20.10">
    <property type="entry name" value="Plasmodium vivax P25 domain"/>
    <property type="match status" value="1"/>
</dbReference>
<evidence type="ECO:0000313" key="2">
    <source>
        <dbReference type="EMBL" id="CAD7243355.1"/>
    </source>
</evidence>
<keyword evidence="3" id="KW-1185">Reference proteome</keyword>
<proteinExistence type="predicted"/>
<keyword evidence="1" id="KW-1133">Transmembrane helix</keyword>
<feature type="transmembrane region" description="Helical" evidence="1">
    <location>
        <begin position="144"/>
        <end position="172"/>
    </location>
</feature>
<name>A0A7R9A264_9CRUS</name>
<dbReference type="AlphaFoldDB" id="A0A7R9A264"/>